<keyword evidence="5" id="KW-0067">ATP-binding</keyword>
<dbReference type="SUPFAM" id="SSF53150">
    <property type="entry name" value="DNA repair protein MutS, domain II"/>
    <property type="match status" value="1"/>
</dbReference>
<dbReference type="NCBIfam" id="NF003810">
    <property type="entry name" value="PRK05399.1"/>
    <property type="match status" value="1"/>
</dbReference>
<evidence type="ECO:0000256" key="9">
    <source>
        <dbReference type="ARBA" id="ARBA00025902"/>
    </source>
</evidence>
<dbReference type="InterPro" id="IPR007861">
    <property type="entry name" value="DNA_mismatch_repair_MutS_clamp"/>
</dbReference>
<evidence type="ECO:0000259" key="15">
    <source>
        <dbReference type="PROSITE" id="PS00486"/>
    </source>
</evidence>
<dbReference type="GO" id="GO:0005524">
    <property type="term" value="F:ATP binding"/>
    <property type="evidence" value="ECO:0007669"/>
    <property type="project" value="UniProtKB-UniRule"/>
</dbReference>
<dbReference type="InterPro" id="IPR036678">
    <property type="entry name" value="MutS_con_dom_sf"/>
</dbReference>
<comment type="subunit">
    <text evidence="9">Heterodimer consisting of MSH2-MSH3 (MutS beta). Forms a ternary complex with MutL alpha (MLH1-PMS1).</text>
</comment>
<dbReference type="SMART" id="SM00533">
    <property type="entry name" value="MUTSd"/>
    <property type="match status" value="1"/>
</dbReference>
<evidence type="ECO:0000313" key="16">
    <source>
        <dbReference type="EMBL" id="EPQ29014.1"/>
    </source>
</evidence>
<dbReference type="Pfam" id="PF05188">
    <property type="entry name" value="MutS_II"/>
    <property type="match status" value="1"/>
</dbReference>
<feature type="compositionally biased region" description="Low complexity" evidence="14">
    <location>
        <begin position="186"/>
        <end position="209"/>
    </location>
</feature>
<feature type="region of interest" description="Disordered" evidence="14">
    <location>
        <begin position="1"/>
        <end position="227"/>
    </location>
</feature>
<dbReference type="InterPro" id="IPR045076">
    <property type="entry name" value="MutS"/>
</dbReference>
<sequence>MAPPPPPNSSGAQATISSFFKPKPSTSKATPPSAPSTSASSAPSSSSSRIRLADKNDLSQRPAKLPRTVAPPTSAHPPPPPPSNRMDQWRFLPSQPSQPQPASPSTESSPTQDLARGGRRNNDKGTRAAFRSRLLADDRLFAPRNPPSPDESLETSAPSPSDSADPETGHDPSADDDVENRFAGFSATSAAQSSAPASTARTPTSTKPASTRKQKAAAGAAPAARDTATKYTPLEKQILDLKDQHPGILLIIEVGYKLKFYGDDARIASRELNIMCFPEKNLMTAMIPVHRLHIHVKKLIAAGHKVGVVRQVETRALKAASTNANTPFTRKLTALYTASTWIDDLSYNDAASSEALDLGVARPKALMAIVEKLEGGNGPEDRVSCGVVAVEVSTGSIIFDQFSDGHARSELETRLAHLQPAELLLSPKLSRPTEKMLGYLAGDDSVQKIRIERMGELLEYNDAFQRVTRFYNGTGEASSPEAASESALQGPSAFEDAPDSGKLLSLAVSLPHLALVALASMIKHLEEFGLESICRLATNFQSFTNRTTMMLNGNTLANLEIFRNSTDGVREKGSLIWILDRCKTMMGKRLLRKWTARPLTDRSVLTTRIDAVQAIAEGGSAIVRGLPSLLQGLPDLEKGLARMTYGRSTPTELATILLSMNRITQEYALVDDPAELKLGSDLLNNAVADLPRGKAPVQKYLQQISIKEARANNKADLFLDPERCPKLQQAKDNIAIVEHDLREHLKELRKYLKRPSLEYATVAGIEYLVEVRTNDAKKVPADWLRISATKAMVRFHTPTIIALTKKRDQHKETLQAEAEAAYHELVRTICSEHYVELRNVVVALATLDALVSLAAVAALPGYCRPELDDGVADGCRIEIKGMRHPMIEALREEPYVPNDILLGPGEDSTKAILLTGSNMGGKSSVVRALALNVIMTQIGSYIPASSARISMHDSVFTRMGASDDLAKGRSTFMLELLETSTILRAATARSLVILDELGRGTSTTDGLAIAHAVLEHFLALEARAPNLVFVTHYFQLGSSARRGLRNLHMSFIEDDATEAETGHREIRFLYTLRAGMASRSFGVHCARLAGLPAELLDTAQRISERRESEEDERVTRKRRRDAIALVGLWRGDGITAKELETVDRAVQRWTS</sequence>
<dbReference type="FunFam" id="3.40.1170.10:FF:000004">
    <property type="entry name" value="DNA mismatch repair protein"/>
    <property type="match status" value="1"/>
</dbReference>
<evidence type="ECO:0000256" key="2">
    <source>
        <dbReference type="ARBA" id="ARBA00022151"/>
    </source>
</evidence>
<feature type="compositionally biased region" description="Low complexity" evidence="14">
    <location>
        <begin position="103"/>
        <end position="112"/>
    </location>
</feature>
<dbReference type="SUPFAM" id="SSF55271">
    <property type="entry name" value="DNA repair protein MutS, domain I"/>
    <property type="match status" value="1"/>
</dbReference>
<dbReference type="Gene3D" id="3.30.420.110">
    <property type="entry name" value="MutS, connector domain"/>
    <property type="match status" value="1"/>
</dbReference>
<evidence type="ECO:0000256" key="7">
    <source>
        <dbReference type="ARBA" id="ARBA00023204"/>
    </source>
</evidence>
<feature type="domain" description="DNA mismatch repair proteins mutS family" evidence="15">
    <location>
        <begin position="990"/>
        <end position="1006"/>
    </location>
</feature>
<gene>
    <name evidence="16" type="ORF">PFL1_03304</name>
</gene>
<dbReference type="Proteomes" id="UP000053664">
    <property type="component" value="Unassembled WGS sequence"/>
</dbReference>
<evidence type="ECO:0000256" key="5">
    <source>
        <dbReference type="ARBA" id="ARBA00022840"/>
    </source>
</evidence>
<dbReference type="InterPro" id="IPR007860">
    <property type="entry name" value="DNA_mmatch_repair_MutS_con_dom"/>
</dbReference>
<evidence type="ECO:0000256" key="4">
    <source>
        <dbReference type="ARBA" id="ARBA00022763"/>
    </source>
</evidence>
<feature type="compositionally biased region" description="Low complexity" evidence="14">
    <location>
        <begin position="476"/>
        <end position="487"/>
    </location>
</feature>
<keyword evidence="4 12" id="KW-0227">DNA damage</keyword>
<evidence type="ECO:0000256" key="14">
    <source>
        <dbReference type="SAM" id="MobiDB-lite"/>
    </source>
</evidence>
<proteinExistence type="inferred from homology"/>
<dbReference type="SUPFAM" id="SSF52540">
    <property type="entry name" value="P-loop containing nucleoside triphosphate hydrolases"/>
    <property type="match status" value="1"/>
</dbReference>
<dbReference type="eggNOG" id="KOG0218">
    <property type="taxonomic scope" value="Eukaryota"/>
</dbReference>
<evidence type="ECO:0000256" key="12">
    <source>
        <dbReference type="RuleBase" id="RU003756"/>
    </source>
</evidence>
<dbReference type="InterPro" id="IPR007695">
    <property type="entry name" value="DNA_mismatch_repair_MutS-lik_N"/>
</dbReference>
<evidence type="ECO:0000313" key="17">
    <source>
        <dbReference type="Proteomes" id="UP000053664"/>
    </source>
</evidence>
<accession>A0A061H9B9</accession>
<feature type="coiled-coil region" evidence="13">
    <location>
        <begin position="727"/>
        <end position="754"/>
    </location>
</feature>
<dbReference type="Gene3D" id="3.40.50.300">
    <property type="entry name" value="P-loop containing nucleotide triphosphate hydrolases"/>
    <property type="match status" value="1"/>
</dbReference>
<organism evidence="16 17">
    <name type="scientific">Pseudozyma flocculosa PF-1</name>
    <dbReference type="NCBI Taxonomy" id="1277687"/>
    <lineage>
        <taxon>Eukaryota</taxon>
        <taxon>Fungi</taxon>
        <taxon>Dikarya</taxon>
        <taxon>Basidiomycota</taxon>
        <taxon>Ustilaginomycotina</taxon>
        <taxon>Ustilaginomycetes</taxon>
        <taxon>Ustilaginales</taxon>
        <taxon>Ustilaginaceae</taxon>
        <taxon>Pseudozyma</taxon>
    </lineage>
</organism>
<dbReference type="Gene3D" id="3.40.1170.10">
    <property type="entry name" value="DNA repair protein MutS, domain I"/>
    <property type="match status" value="1"/>
</dbReference>
<dbReference type="Pfam" id="PF05192">
    <property type="entry name" value="MutS_III"/>
    <property type="match status" value="1"/>
</dbReference>
<evidence type="ECO:0000256" key="3">
    <source>
        <dbReference type="ARBA" id="ARBA00022741"/>
    </source>
</evidence>
<dbReference type="InterPro" id="IPR007696">
    <property type="entry name" value="DNA_mismatch_repair_MutS_core"/>
</dbReference>
<dbReference type="GO" id="GO:0006298">
    <property type="term" value="P:mismatch repair"/>
    <property type="evidence" value="ECO:0007669"/>
    <property type="project" value="InterPro"/>
</dbReference>
<dbReference type="InterPro" id="IPR000432">
    <property type="entry name" value="DNA_mismatch_repair_MutS_C"/>
</dbReference>
<evidence type="ECO:0000256" key="1">
    <source>
        <dbReference type="ARBA" id="ARBA00007094"/>
    </source>
</evidence>
<reference evidence="16 17" key="1">
    <citation type="journal article" date="2013" name="Plant Cell">
        <title>The transition from a phytopathogenic smut ancestor to an anamorphic biocontrol agent deciphered by comparative whole-genome analysis.</title>
        <authorList>
            <person name="Lefebvre F."/>
            <person name="Joly D.L."/>
            <person name="Labbe C."/>
            <person name="Teichmann B."/>
            <person name="Linning R."/>
            <person name="Belzile F."/>
            <person name="Bakkeren G."/>
            <person name="Belanger R.R."/>
        </authorList>
    </citation>
    <scope>NUCLEOTIDE SEQUENCE [LARGE SCALE GENOMIC DNA]</scope>
    <source>
        <strain evidence="16 17">PF-1</strain>
    </source>
</reference>
<dbReference type="Pfam" id="PF05190">
    <property type="entry name" value="MutS_IV"/>
    <property type="match status" value="1"/>
</dbReference>
<dbReference type="Pfam" id="PF00488">
    <property type="entry name" value="MutS_V"/>
    <property type="match status" value="1"/>
</dbReference>
<keyword evidence="3 12" id="KW-0547">Nucleotide-binding</keyword>
<dbReference type="OrthoDB" id="121051at2759"/>
<dbReference type="Gene3D" id="1.10.1420.10">
    <property type="match status" value="2"/>
</dbReference>
<comment type="function">
    <text evidence="8">Component of the post-replicative DNA mismatch repair system (MMR). Heterodimerizes with MSH2 to form MutS beta, which binds to DNA mismatches thereby initiating DNA repair. MSH3 provides substrate-binding and substrate specificity to the complex. When bound, the MutS beta heterodimer bends the DNA helix and shields approximately 20 base pairs. Acts mainly to repair insertion-deletion loops (IDLs) from 2 to 13 nucleotides in size, but can also repair base-base and single insertion-deletion mismatches that occur during replication. After mismatch binding, forms a ternary complex with the MutL alpha heterodimer, which is thought to be responsible for directing the downstream MMR events, including strand discrimination, excision, and resynthesis. ATP binding and hydrolysis play a pivotal role in mismatch repair functions.</text>
</comment>
<dbReference type="HOGENOM" id="CLU_002472_0_2_1"/>
<dbReference type="GO" id="GO:0005634">
    <property type="term" value="C:nucleus"/>
    <property type="evidence" value="ECO:0007669"/>
    <property type="project" value="TreeGrafter"/>
</dbReference>
<dbReference type="RefSeq" id="XP_007879012.1">
    <property type="nucleotide sequence ID" value="XM_007880821.1"/>
</dbReference>
<name>A0A061H9B9_9BASI</name>
<feature type="compositionally biased region" description="Low complexity" evidence="14">
    <location>
        <begin position="17"/>
        <end position="48"/>
    </location>
</feature>
<feature type="region of interest" description="Disordered" evidence="14">
    <location>
        <begin position="475"/>
        <end position="494"/>
    </location>
</feature>
<keyword evidence="6 12" id="KW-0238">DNA-binding</keyword>
<dbReference type="GO" id="GO:0030983">
    <property type="term" value="F:mismatched DNA binding"/>
    <property type="evidence" value="ECO:0007669"/>
    <property type="project" value="UniProtKB-UniRule"/>
</dbReference>
<dbReference type="EMBL" id="KE361632">
    <property type="protein sequence ID" value="EPQ29014.1"/>
    <property type="molecule type" value="Genomic_DNA"/>
</dbReference>
<dbReference type="PANTHER" id="PTHR11361:SF150">
    <property type="entry name" value="DNA MISMATCH REPAIR PROTEIN MSH6"/>
    <property type="match status" value="1"/>
</dbReference>
<keyword evidence="13" id="KW-0175">Coiled coil</keyword>
<dbReference type="InterPro" id="IPR027417">
    <property type="entry name" value="P-loop_NTPase"/>
</dbReference>
<dbReference type="PANTHER" id="PTHR11361">
    <property type="entry name" value="DNA MISMATCH REPAIR PROTEIN MUTS FAMILY MEMBER"/>
    <property type="match status" value="1"/>
</dbReference>
<evidence type="ECO:0000256" key="11">
    <source>
        <dbReference type="ARBA" id="ARBA00073774"/>
    </source>
</evidence>
<evidence type="ECO:0000256" key="6">
    <source>
        <dbReference type="ARBA" id="ARBA00023125"/>
    </source>
</evidence>
<dbReference type="PROSITE" id="PS00486">
    <property type="entry name" value="DNA_MISMATCH_REPAIR_2"/>
    <property type="match status" value="1"/>
</dbReference>
<protein>
    <recommendedName>
        <fullName evidence="2 11">DNA mismatch repair protein MSH3</fullName>
    </recommendedName>
    <alternativeName>
        <fullName evidence="2 11">DNA mismatch repair protein MSH3</fullName>
    </alternativeName>
    <alternativeName>
        <fullName evidence="10">MutS protein homolog 3</fullName>
    </alternativeName>
</protein>
<dbReference type="Pfam" id="PF01624">
    <property type="entry name" value="MutS_I"/>
    <property type="match status" value="1"/>
</dbReference>
<dbReference type="FunFam" id="1.10.1420.10:FF:000004">
    <property type="entry name" value="DNA mismatch repair protein Msh3"/>
    <property type="match status" value="1"/>
</dbReference>
<dbReference type="InterPro" id="IPR036187">
    <property type="entry name" value="DNA_mismatch_repair_MutS_sf"/>
</dbReference>
<keyword evidence="7 12" id="KW-0234">DNA repair</keyword>
<dbReference type="SMART" id="SM00534">
    <property type="entry name" value="MUTSac"/>
    <property type="match status" value="1"/>
</dbReference>
<comment type="similarity">
    <text evidence="1">Belongs to the DNA mismatch repair MutS family. MSH3 subfamily.</text>
</comment>
<dbReference type="InterPro" id="IPR016151">
    <property type="entry name" value="DNA_mismatch_repair_MutS_N"/>
</dbReference>
<evidence type="ECO:0000256" key="10">
    <source>
        <dbReference type="ARBA" id="ARBA00029792"/>
    </source>
</evidence>
<evidence type="ECO:0000256" key="8">
    <source>
        <dbReference type="ARBA" id="ARBA00025373"/>
    </source>
</evidence>
<dbReference type="KEGG" id="pfp:PFL1_03304"/>
<feature type="compositionally biased region" description="Low complexity" evidence="14">
    <location>
        <begin position="216"/>
        <end position="227"/>
    </location>
</feature>
<dbReference type="AlphaFoldDB" id="A0A061H9B9"/>
<dbReference type="GeneID" id="19317414"/>
<dbReference type="GO" id="GO:0140664">
    <property type="term" value="F:ATP-dependent DNA damage sensor activity"/>
    <property type="evidence" value="ECO:0007669"/>
    <property type="project" value="InterPro"/>
</dbReference>
<evidence type="ECO:0000256" key="13">
    <source>
        <dbReference type="SAM" id="Coils"/>
    </source>
</evidence>
<dbReference type="SUPFAM" id="SSF48334">
    <property type="entry name" value="DNA repair protein MutS, domain III"/>
    <property type="match status" value="1"/>
</dbReference>
<feature type="compositionally biased region" description="Pro residues" evidence="14">
    <location>
        <begin position="74"/>
        <end position="83"/>
    </location>
</feature>